<dbReference type="GO" id="GO:0071456">
    <property type="term" value="P:cellular response to hypoxia"/>
    <property type="evidence" value="ECO:0007669"/>
    <property type="project" value="TreeGrafter"/>
</dbReference>
<dbReference type="Gene3D" id="2.60.120.620">
    <property type="entry name" value="q2cbj1_9rhob like domain"/>
    <property type="match status" value="1"/>
</dbReference>
<dbReference type="SMART" id="SM00702">
    <property type="entry name" value="P4Hc"/>
    <property type="match status" value="1"/>
</dbReference>
<dbReference type="EMBL" id="CAMXCT030004458">
    <property type="protein sequence ID" value="CAL4796513.1"/>
    <property type="molecule type" value="Genomic_DNA"/>
</dbReference>
<dbReference type="OrthoDB" id="76265at2759"/>
<dbReference type="AlphaFoldDB" id="A0A9P1DFD5"/>
<dbReference type="InterPro" id="IPR006620">
    <property type="entry name" value="Pro_4_hyd_alph"/>
</dbReference>
<evidence type="ECO:0000256" key="5">
    <source>
        <dbReference type="ARBA" id="ARBA00023002"/>
    </source>
</evidence>
<organism evidence="8">
    <name type="scientific">Cladocopium goreaui</name>
    <dbReference type="NCBI Taxonomy" id="2562237"/>
    <lineage>
        <taxon>Eukaryota</taxon>
        <taxon>Sar</taxon>
        <taxon>Alveolata</taxon>
        <taxon>Dinophyceae</taxon>
        <taxon>Suessiales</taxon>
        <taxon>Symbiodiniaceae</taxon>
        <taxon>Cladocopium</taxon>
    </lineage>
</organism>
<evidence type="ECO:0000313" key="11">
    <source>
        <dbReference type="Proteomes" id="UP001152797"/>
    </source>
</evidence>
<dbReference type="Pfam" id="PF13640">
    <property type="entry name" value="2OG-FeII_Oxy_3"/>
    <property type="match status" value="1"/>
</dbReference>
<dbReference type="PANTHER" id="PTHR12907:SF26">
    <property type="entry name" value="HIF PROLYL HYDROXYLASE, ISOFORM C"/>
    <property type="match status" value="1"/>
</dbReference>
<feature type="domain" description="Fe2OG dioxygenase" evidence="7">
    <location>
        <begin position="386"/>
        <end position="507"/>
    </location>
</feature>
<dbReference type="GO" id="GO:0031418">
    <property type="term" value="F:L-ascorbic acid binding"/>
    <property type="evidence" value="ECO:0007669"/>
    <property type="project" value="UniProtKB-KW"/>
</dbReference>
<keyword evidence="3" id="KW-0847">Vitamin C</keyword>
<keyword evidence="2" id="KW-0479">Metal-binding</keyword>
<proteinExistence type="predicted"/>
<reference evidence="8" key="1">
    <citation type="submission" date="2022-10" db="EMBL/GenBank/DDBJ databases">
        <authorList>
            <person name="Chen Y."/>
            <person name="Dougan E. K."/>
            <person name="Chan C."/>
            <person name="Rhodes N."/>
            <person name="Thang M."/>
        </authorList>
    </citation>
    <scope>NUCLEOTIDE SEQUENCE</scope>
</reference>
<evidence type="ECO:0000256" key="1">
    <source>
        <dbReference type="ARBA" id="ARBA00001961"/>
    </source>
</evidence>
<dbReference type="InterPro" id="IPR051559">
    <property type="entry name" value="HIF_prolyl_hydroxylases"/>
</dbReference>
<dbReference type="EMBL" id="CAMXCT010004458">
    <property type="protein sequence ID" value="CAI4009201.1"/>
    <property type="molecule type" value="Genomic_DNA"/>
</dbReference>
<evidence type="ECO:0000313" key="10">
    <source>
        <dbReference type="EMBL" id="CAL4796513.1"/>
    </source>
</evidence>
<evidence type="ECO:0000313" key="9">
    <source>
        <dbReference type="EMBL" id="CAL1162576.1"/>
    </source>
</evidence>
<dbReference type="PROSITE" id="PS51471">
    <property type="entry name" value="FE2OG_OXY"/>
    <property type="match status" value="1"/>
</dbReference>
<evidence type="ECO:0000256" key="3">
    <source>
        <dbReference type="ARBA" id="ARBA00022896"/>
    </source>
</evidence>
<keyword evidence="6" id="KW-0408">Iron</keyword>
<dbReference type="EMBL" id="CAMXCT020004458">
    <property type="protein sequence ID" value="CAL1162576.1"/>
    <property type="molecule type" value="Genomic_DNA"/>
</dbReference>
<keyword evidence="11" id="KW-1185">Reference proteome</keyword>
<dbReference type="InterPro" id="IPR005123">
    <property type="entry name" value="Oxoglu/Fe-dep_dioxygenase_dom"/>
</dbReference>
<dbReference type="GO" id="GO:0031543">
    <property type="term" value="F:peptidyl-proline dioxygenase activity"/>
    <property type="evidence" value="ECO:0007669"/>
    <property type="project" value="TreeGrafter"/>
</dbReference>
<accession>A0A9P1DFD5</accession>
<keyword evidence="5" id="KW-0560">Oxidoreductase</keyword>
<gene>
    <name evidence="8" type="ORF">C1SCF055_LOCUS34574</name>
</gene>
<evidence type="ECO:0000313" key="8">
    <source>
        <dbReference type="EMBL" id="CAI4009201.1"/>
    </source>
</evidence>
<protein>
    <submittedName>
        <fullName evidence="10">Prolyl 4-hydroxylase subunit alpha (Prolyl 4-hydrolase)</fullName>
    </submittedName>
</protein>
<sequence length="508" mass="55956">MSPGGYGAAVAPGPDAGLGTKFSEAIKANSRDNQLPSQELSEDGRKLLHALKEAYMDTDFQAEVHRLRASHSADELRFLTTLGPLAAKVQAPVFEQFGLPPGQRGVILMKMGVRLLSMVAPDIKELAGDLREMLCLPREEEDISSTIKKAESEFQALERKIASAPLDVRGPLAEAFLLPYKASPTEIAQAIPGLQKRAKELAKHHMARGRDEIIGEGKLLGFDLAHASEELLQEKVQDLFERYLQKMLSRVITPLDSFTRPAADFSCSWAQELVSHEVIQDLWGSGKHFEDLSDLSGVAILDHTVTAELISRARLELAQLELAGEVTASKDPCNVGACSVWLHLDSTEERQKVPPALRDLCDRLLGLPDALLSQARDESLQAPQLRVHPHIMAATYRPGAEYHCHKDSYSGTDNQRSVTILLYLNDWQPGDGGELRLFAPAKNPAATATALGSSGLLKESATAPDHERFVDLAPLSGRIVMFRSREVWHAVREPRLQRWALTLWVMAD</sequence>
<comment type="cofactor">
    <cofactor evidence="1">
        <name>L-ascorbate</name>
        <dbReference type="ChEBI" id="CHEBI:38290"/>
    </cofactor>
</comment>
<dbReference type="InterPro" id="IPR044862">
    <property type="entry name" value="Pro_4_hyd_alph_FE2OG_OXY"/>
</dbReference>
<evidence type="ECO:0000256" key="2">
    <source>
        <dbReference type="ARBA" id="ARBA00022723"/>
    </source>
</evidence>
<evidence type="ECO:0000256" key="4">
    <source>
        <dbReference type="ARBA" id="ARBA00022964"/>
    </source>
</evidence>
<reference evidence="9" key="2">
    <citation type="submission" date="2024-04" db="EMBL/GenBank/DDBJ databases">
        <authorList>
            <person name="Chen Y."/>
            <person name="Shah S."/>
            <person name="Dougan E. K."/>
            <person name="Thang M."/>
            <person name="Chan C."/>
        </authorList>
    </citation>
    <scope>NUCLEOTIDE SEQUENCE [LARGE SCALE GENOMIC DNA]</scope>
</reference>
<comment type="caution">
    <text evidence="8">The sequence shown here is derived from an EMBL/GenBank/DDBJ whole genome shotgun (WGS) entry which is preliminary data.</text>
</comment>
<evidence type="ECO:0000256" key="6">
    <source>
        <dbReference type="ARBA" id="ARBA00023004"/>
    </source>
</evidence>
<name>A0A9P1DFD5_9DINO</name>
<evidence type="ECO:0000259" key="7">
    <source>
        <dbReference type="PROSITE" id="PS51471"/>
    </source>
</evidence>
<dbReference type="PANTHER" id="PTHR12907">
    <property type="entry name" value="EGL NINE HOMOLOG-RELATED"/>
    <property type="match status" value="1"/>
</dbReference>
<dbReference type="GO" id="GO:0008198">
    <property type="term" value="F:ferrous iron binding"/>
    <property type="evidence" value="ECO:0007669"/>
    <property type="project" value="TreeGrafter"/>
</dbReference>
<dbReference type="Proteomes" id="UP001152797">
    <property type="component" value="Unassembled WGS sequence"/>
</dbReference>
<keyword evidence="4" id="KW-0223">Dioxygenase</keyword>